<evidence type="ECO:0000259" key="1">
    <source>
        <dbReference type="Pfam" id="PF13649"/>
    </source>
</evidence>
<dbReference type="Pfam" id="PF13649">
    <property type="entry name" value="Methyltransf_25"/>
    <property type="match status" value="1"/>
</dbReference>
<evidence type="ECO:0000313" key="2">
    <source>
        <dbReference type="EMBL" id="TJZ44131.1"/>
    </source>
</evidence>
<name>A0A4U0MT34_9ACTN</name>
<gene>
    <name evidence="2" type="ORF">FCH28_31535</name>
</gene>
<dbReference type="OrthoDB" id="9786503at2"/>
<dbReference type="RefSeq" id="WP_136743595.1">
    <property type="nucleotide sequence ID" value="NZ_SUMB01000013.1"/>
</dbReference>
<dbReference type="EMBL" id="SUMB01000013">
    <property type="protein sequence ID" value="TJZ44131.1"/>
    <property type="molecule type" value="Genomic_DNA"/>
</dbReference>
<dbReference type="AlphaFoldDB" id="A0A4U0MT34"/>
<dbReference type="InterPro" id="IPR041698">
    <property type="entry name" value="Methyltransf_25"/>
</dbReference>
<dbReference type="CDD" id="cd02440">
    <property type="entry name" value="AdoMet_MTases"/>
    <property type="match status" value="1"/>
</dbReference>
<dbReference type="GO" id="GO:0032259">
    <property type="term" value="P:methylation"/>
    <property type="evidence" value="ECO:0007669"/>
    <property type="project" value="UniProtKB-KW"/>
</dbReference>
<dbReference type="InterPro" id="IPR029063">
    <property type="entry name" value="SAM-dependent_MTases_sf"/>
</dbReference>
<keyword evidence="3" id="KW-1185">Reference proteome</keyword>
<proteinExistence type="predicted"/>
<dbReference type="Proteomes" id="UP000308697">
    <property type="component" value="Unassembled WGS sequence"/>
</dbReference>
<keyword evidence="2" id="KW-0489">Methyltransferase</keyword>
<keyword evidence="2" id="KW-0808">Transferase</keyword>
<sequence length="216" mass="23781">MRAWALRILYEIEHRLPFNIVPSAVPDRDLVAVVEGEEKLPPGKALDLGCGNGRNSVYLARHGWRVTGVELIGHALAKARRTTAAAGVPVNLVQGDATRLSDYGVGTDYTLVVDACCYHAIAEERRDAYAAEVTKAAAPGALMLMVAFAEQNTPGMNVTEEDLRNRFTGWEILDAAPMAPEELVQYFDGPKLAKKTLTNGRYRAWRYRLRRLADAA</sequence>
<protein>
    <submittedName>
        <fullName evidence="2">Class I SAM-dependent methyltransferase</fullName>
    </submittedName>
</protein>
<organism evidence="2 3">
    <name type="scientific">Streptomyces piniterrae</name>
    <dbReference type="NCBI Taxonomy" id="2571125"/>
    <lineage>
        <taxon>Bacteria</taxon>
        <taxon>Bacillati</taxon>
        <taxon>Actinomycetota</taxon>
        <taxon>Actinomycetes</taxon>
        <taxon>Kitasatosporales</taxon>
        <taxon>Streptomycetaceae</taxon>
        <taxon>Streptomyces</taxon>
    </lineage>
</organism>
<evidence type="ECO:0000313" key="3">
    <source>
        <dbReference type="Proteomes" id="UP000308697"/>
    </source>
</evidence>
<feature type="domain" description="Methyltransferase" evidence="1">
    <location>
        <begin position="46"/>
        <end position="140"/>
    </location>
</feature>
<dbReference type="GO" id="GO:0008168">
    <property type="term" value="F:methyltransferase activity"/>
    <property type="evidence" value="ECO:0007669"/>
    <property type="project" value="UniProtKB-KW"/>
</dbReference>
<comment type="caution">
    <text evidence="2">The sequence shown here is derived from an EMBL/GenBank/DDBJ whole genome shotgun (WGS) entry which is preliminary data.</text>
</comment>
<dbReference type="Gene3D" id="3.40.50.150">
    <property type="entry name" value="Vaccinia Virus protein VP39"/>
    <property type="match status" value="1"/>
</dbReference>
<reference evidence="2 3" key="1">
    <citation type="submission" date="2019-04" db="EMBL/GenBank/DDBJ databases">
        <title>Streptomyces piniterrae sp. nov., a heliquinomycin-producing actinomycete isolated from rhizosphere soil of Pinus yunnanensis.</title>
        <authorList>
            <person name="Zhuang X."/>
            <person name="Zhao J."/>
        </authorList>
    </citation>
    <scope>NUCLEOTIDE SEQUENCE [LARGE SCALE GENOMIC DNA]</scope>
    <source>
        <strain evidence="3">jys28</strain>
    </source>
</reference>
<accession>A0A4U0MT34</accession>
<dbReference type="SUPFAM" id="SSF53335">
    <property type="entry name" value="S-adenosyl-L-methionine-dependent methyltransferases"/>
    <property type="match status" value="1"/>
</dbReference>